<proteinExistence type="predicted"/>
<comment type="caution">
    <text evidence="1">The sequence shown here is derived from an EMBL/GenBank/DDBJ whole genome shotgun (WGS) entry which is preliminary data.</text>
</comment>
<evidence type="ECO:0000313" key="1">
    <source>
        <dbReference type="EMBL" id="CAJ1405195.1"/>
    </source>
</evidence>
<organism evidence="1 2">
    <name type="scientific">Effrenium voratum</name>
    <dbReference type="NCBI Taxonomy" id="2562239"/>
    <lineage>
        <taxon>Eukaryota</taxon>
        <taxon>Sar</taxon>
        <taxon>Alveolata</taxon>
        <taxon>Dinophyceae</taxon>
        <taxon>Suessiales</taxon>
        <taxon>Symbiodiniaceae</taxon>
        <taxon>Effrenium</taxon>
    </lineage>
</organism>
<name>A0AA36JGW9_9DINO</name>
<reference evidence="1" key="1">
    <citation type="submission" date="2023-08" db="EMBL/GenBank/DDBJ databases">
        <authorList>
            <person name="Chen Y."/>
            <person name="Shah S."/>
            <person name="Dougan E. K."/>
            <person name="Thang M."/>
            <person name="Chan C."/>
        </authorList>
    </citation>
    <scope>NUCLEOTIDE SEQUENCE</scope>
</reference>
<dbReference type="Proteomes" id="UP001178507">
    <property type="component" value="Unassembled WGS sequence"/>
</dbReference>
<dbReference type="AlphaFoldDB" id="A0AA36JGW9"/>
<accession>A0AA36JGW9</accession>
<dbReference type="EMBL" id="CAUJNA010003572">
    <property type="protein sequence ID" value="CAJ1405195.1"/>
    <property type="molecule type" value="Genomic_DNA"/>
</dbReference>
<sequence length="103" mass="10725">MGEFIALGSTQAAGVVEPGQLGNLLPPALPPAIARVASSVTTSVGGKIDAKVDIGGRPAGLLRRLAYLYRLPGLKHRLRVAEQWLERSSRASGDISSNVLPGL</sequence>
<gene>
    <name evidence="1" type="ORF">EVOR1521_LOCUS27475</name>
</gene>
<keyword evidence="2" id="KW-1185">Reference proteome</keyword>
<evidence type="ECO:0000313" key="2">
    <source>
        <dbReference type="Proteomes" id="UP001178507"/>
    </source>
</evidence>
<protein>
    <submittedName>
        <fullName evidence="1">Uncharacterized protein</fullName>
    </submittedName>
</protein>